<sequence length="142" mass="15524">MIRNPLFRRFVTATVMVLGLFTQFQMAFACELMDGKVQYVCCCDEPGSMGCAMGGGCHDSQDTQTQNCCAVSYEPMPNATAIAPESHSLQVLLLDAPQPPPIPVSFDIPEFSPANHALRFTHALAPHVAGTDTYLLTNRFRI</sequence>
<organism evidence="2 3">
    <name type="scientific">Candidatus Tenderia electrophaga</name>
    <dbReference type="NCBI Taxonomy" id="1748243"/>
    <lineage>
        <taxon>Bacteria</taxon>
        <taxon>Pseudomonadati</taxon>
        <taxon>Pseudomonadota</taxon>
        <taxon>Gammaproteobacteria</taxon>
        <taxon>Candidatus Tenderiales</taxon>
        <taxon>Candidatus Tenderiaceae</taxon>
        <taxon>Candidatus Tenderia</taxon>
    </lineage>
</organism>
<dbReference type="PROSITE" id="PS51257">
    <property type="entry name" value="PROKAR_LIPOPROTEIN"/>
    <property type="match status" value="1"/>
</dbReference>
<dbReference type="Proteomes" id="UP000055136">
    <property type="component" value="Chromosome"/>
</dbReference>
<dbReference type="STRING" id="1748243.Tel_11630"/>
<dbReference type="EMBL" id="CP013099">
    <property type="protein sequence ID" value="ALP53735.1"/>
    <property type="molecule type" value="Genomic_DNA"/>
</dbReference>
<keyword evidence="3" id="KW-1185">Reference proteome</keyword>
<evidence type="ECO:0000256" key="1">
    <source>
        <dbReference type="SAM" id="SignalP"/>
    </source>
</evidence>
<evidence type="ECO:0000313" key="3">
    <source>
        <dbReference type="Proteomes" id="UP000055136"/>
    </source>
</evidence>
<dbReference type="AlphaFoldDB" id="A0A0S2TEY9"/>
<dbReference type="KEGG" id="tee:Tel_11630"/>
<feature type="signal peptide" evidence="1">
    <location>
        <begin position="1"/>
        <end position="29"/>
    </location>
</feature>
<gene>
    <name evidence="2" type="ORF">Tel_11630</name>
</gene>
<proteinExistence type="predicted"/>
<evidence type="ECO:0000313" key="2">
    <source>
        <dbReference type="EMBL" id="ALP53735.1"/>
    </source>
</evidence>
<keyword evidence="1" id="KW-0732">Signal</keyword>
<feature type="chain" id="PRO_5006604997" evidence="1">
    <location>
        <begin position="30"/>
        <end position="142"/>
    </location>
</feature>
<protein>
    <submittedName>
        <fullName evidence="2">Uncharacterized protein</fullName>
    </submittedName>
</protein>
<name>A0A0S2TEY9_9GAMM</name>
<reference evidence="2" key="1">
    <citation type="submission" date="2015-10" db="EMBL/GenBank/DDBJ databases">
        <title>Description of Candidatus Tenderia electrophaga gen. nov, sp. nov., an Uncultivated Electroautotroph from a Biocathode Enrichment.</title>
        <authorList>
            <person name="Eddie B.J."/>
            <person name="Malanoski A.P."/>
            <person name="Wang Z."/>
            <person name="Hall R.J."/>
            <person name="Oh S.D."/>
            <person name="Heiner C."/>
            <person name="Lin B."/>
            <person name="Strycharz-Glaven S.M."/>
        </authorList>
    </citation>
    <scope>NUCLEOTIDE SEQUENCE [LARGE SCALE GENOMIC DNA]</scope>
    <source>
        <strain evidence="2">NRL1</strain>
    </source>
</reference>
<accession>A0A0S2TEY9</accession>